<dbReference type="RefSeq" id="WP_135994638.1">
    <property type="nucleotide sequence ID" value="NZ_CP071057.1"/>
</dbReference>
<evidence type="ECO:0000313" key="3">
    <source>
        <dbReference type="EMBL" id="TGY90140.1"/>
    </source>
</evidence>
<feature type="chain" id="PRO_5020894016" description="LamG-like jellyroll fold domain-containing protein" evidence="2">
    <location>
        <begin position="22"/>
        <end position="739"/>
    </location>
</feature>
<dbReference type="SUPFAM" id="SSF69318">
    <property type="entry name" value="Integrin alpha N-terminal domain"/>
    <property type="match status" value="2"/>
</dbReference>
<dbReference type="PANTHER" id="PTHR23221:SF7">
    <property type="entry name" value="PHOSPHATIDYLINOSITOL-GLYCAN-SPECIFIC PHOSPHOLIPASE D"/>
    <property type="match status" value="1"/>
</dbReference>
<dbReference type="Gene3D" id="2.60.120.200">
    <property type="match status" value="1"/>
</dbReference>
<dbReference type="GO" id="GO:0008305">
    <property type="term" value="C:integrin complex"/>
    <property type="evidence" value="ECO:0007669"/>
    <property type="project" value="InterPro"/>
</dbReference>
<evidence type="ECO:0000256" key="2">
    <source>
        <dbReference type="SAM" id="SignalP"/>
    </source>
</evidence>
<accession>A0A4S2H3D0</accession>
<comment type="caution">
    <text evidence="3">The sequence shown here is derived from an EMBL/GenBank/DDBJ whole genome shotgun (WGS) entry which is preliminary data.</text>
</comment>
<sequence length="739" mass="75846">MHMLISAAAACLLVSTPCASAQVLFDLDTLDGTNGFRIDGQAAGTRFSTGHSGIGDFNCDGRDDWAVSSLDHGVRVFFGQAAPFSHPLPADGFALAPGFVIEGVATGNVVSGANSGENVVGLGDLNADGCDDFAIGLPAHDSRNGAVLVVLGAPSTPASLNAMSALGERTILVTPALKNQSWFGMAVGAADFDANGTPDLLVGAFYDHVWDWGRGYIVHGDLLVPAQSGQGYEPIREVGASGGPATLQLVGESSHNEHLGWSVAGVGDVDGVPGDEVVFGAYGADNIQSGVRHYNGAAYLVFSQPSPATGVLRGSHLADAGIRMVPPALPQGLTVSAAAHAGWAAAGAGDIDQDGYKDFIVTAFRLSTGTAPSELYRGAAFLIYGGPYLRALSGGLGAGDPSYDLLLETGGAQGVPYRGTTILGFASQVLGAAAAADPASGRLLLGTLHPGATGGDGGGAWLVNPHTCPASQVDLTASLPDGCAIYYHAPGSGQNLSFLGDVMGADGLSEPAIGFQTTGSYAGALYVLRGEPAIDCAALPPGAVFYYRPETGLPDHDRIGGSIAASGSGTLVSGRYGTEAIAVNHTFAFPQADVDFADGQDFTVEVVARWQSQWRERNIVSKWTNPRGYRLSTGSDQAVATLRSNGQVRIQNAATPDPEGWYSLHAVADYGANALTLYNHGAAVATSNPALDLGVVLGSFNVPTPLHIHAGMTIDHVVVYDRALTPEEIAGLHDLPKCN</sequence>
<proteinExistence type="predicted"/>
<dbReference type="Gene3D" id="2.130.10.130">
    <property type="entry name" value="Integrin alpha, N-terminal"/>
    <property type="match status" value="2"/>
</dbReference>
<keyword evidence="2" id="KW-0732">Signal</keyword>
<dbReference type="SMART" id="SM00191">
    <property type="entry name" value="Int_alpha"/>
    <property type="match status" value="4"/>
</dbReference>
<keyword evidence="1" id="KW-0325">Glycoprotein</keyword>
<dbReference type="Proteomes" id="UP000308054">
    <property type="component" value="Unassembled WGS sequence"/>
</dbReference>
<protein>
    <recommendedName>
        <fullName evidence="5">LamG-like jellyroll fold domain-containing protein</fullName>
    </recommendedName>
</protein>
<gene>
    <name evidence="3" type="ORF">E5163_03155</name>
</gene>
<dbReference type="Pfam" id="PF13385">
    <property type="entry name" value="Laminin_G_3"/>
    <property type="match status" value="1"/>
</dbReference>
<feature type="signal peptide" evidence="2">
    <location>
        <begin position="1"/>
        <end position="21"/>
    </location>
</feature>
<evidence type="ECO:0008006" key="5">
    <source>
        <dbReference type="Google" id="ProtNLM"/>
    </source>
</evidence>
<dbReference type="SUPFAM" id="SSF49899">
    <property type="entry name" value="Concanavalin A-like lectins/glucanases"/>
    <property type="match status" value="1"/>
</dbReference>
<organism evidence="3 4">
    <name type="scientific">Marinicauda algicola</name>
    <dbReference type="NCBI Taxonomy" id="2029849"/>
    <lineage>
        <taxon>Bacteria</taxon>
        <taxon>Pseudomonadati</taxon>
        <taxon>Pseudomonadota</taxon>
        <taxon>Alphaproteobacteria</taxon>
        <taxon>Maricaulales</taxon>
        <taxon>Maricaulaceae</taxon>
        <taxon>Marinicauda</taxon>
    </lineage>
</organism>
<reference evidence="3 4" key="1">
    <citation type="journal article" date="2017" name="Int. J. Syst. Evol. Microbiol.">
        <title>Marinicauda algicola sp. nov., isolated from a marine red alga Rhodosorus marinus.</title>
        <authorList>
            <person name="Jeong S.E."/>
            <person name="Jeon S.H."/>
            <person name="Chun B.H."/>
            <person name="Kim D.W."/>
            <person name="Jeon C.O."/>
        </authorList>
    </citation>
    <scope>NUCLEOTIDE SEQUENCE [LARGE SCALE GENOMIC DNA]</scope>
    <source>
        <strain evidence="3 4">JCM 31718</strain>
    </source>
</reference>
<dbReference type="InterPro" id="IPR013519">
    <property type="entry name" value="Int_alpha_beta-p"/>
</dbReference>
<dbReference type="InterPro" id="IPR000413">
    <property type="entry name" value="Integrin_alpha"/>
</dbReference>
<evidence type="ECO:0000256" key="1">
    <source>
        <dbReference type="ARBA" id="ARBA00023180"/>
    </source>
</evidence>
<dbReference type="GO" id="GO:0007155">
    <property type="term" value="P:cell adhesion"/>
    <property type="evidence" value="ECO:0007669"/>
    <property type="project" value="InterPro"/>
</dbReference>
<dbReference type="OrthoDB" id="9342475at2"/>
<dbReference type="PANTHER" id="PTHR23221">
    <property type="entry name" value="GLYCOSYLPHOSPHATIDYLINOSITOL PHOSPHOLIPASE D"/>
    <property type="match status" value="1"/>
</dbReference>
<dbReference type="InterPro" id="IPR013320">
    <property type="entry name" value="ConA-like_dom_sf"/>
</dbReference>
<keyword evidence="4" id="KW-1185">Reference proteome</keyword>
<name>A0A4S2H3D0_9PROT</name>
<dbReference type="PROSITE" id="PS51470">
    <property type="entry name" value="FG_GAP"/>
    <property type="match status" value="1"/>
</dbReference>
<dbReference type="AlphaFoldDB" id="A0A4S2H3D0"/>
<dbReference type="EMBL" id="SRXW01000001">
    <property type="protein sequence ID" value="TGY90140.1"/>
    <property type="molecule type" value="Genomic_DNA"/>
</dbReference>
<dbReference type="InterPro" id="IPR028994">
    <property type="entry name" value="Integrin_alpha_N"/>
</dbReference>
<evidence type="ECO:0000313" key="4">
    <source>
        <dbReference type="Proteomes" id="UP000308054"/>
    </source>
</evidence>
<dbReference type="PRINTS" id="PR01185">
    <property type="entry name" value="INTEGRINA"/>
</dbReference>